<name>A0A8H9FTD5_9MICO</name>
<accession>A0A8H9FTD5</accession>
<dbReference type="InterPro" id="IPR050834">
    <property type="entry name" value="Glycosyltransf_2"/>
</dbReference>
<reference evidence="2" key="2">
    <citation type="submission" date="2020-09" db="EMBL/GenBank/DDBJ databases">
        <authorList>
            <person name="Sun Q."/>
            <person name="Zhou Y."/>
        </authorList>
    </citation>
    <scope>NUCLEOTIDE SEQUENCE</scope>
    <source>
        <strain evidence="2">CGMCC 1.10749</strain>
    </source>
</reference>
<organism evidence="2 3">
    <name type="scientific">Knoellia flava</name>
    <dbReference type="NCBI Taxonomy" id="913969"/>
    <lineage>
        <taxon>Bacteria</taxon>
        <taxon>Bacillati</taxon>
        <taxon>Actinomycetota</taxon>
        <taxon>Actinomycetes</taxon>
        <taxon>Micrococcales</taxon>
        <taxon>Intrasporangiaceae</taxon>
        <taxon>Knoellia</taxon>
    </lineage>
</organism>
<protein>
    <recommendedName>
        <fullName evidence="1">Glycosyltransferase 2-like domain-containing protein</fullName>
    </recommendedName>
</protein>
<dbReference type="InterPro" id="IPR001173">
    <property type="entry name" value="Glyco_trans_2-like"/>
</dbReference>
<dbReference type="RefSeq" id="WP_052117430.1">
    <property type="nucleotide sequence ID" value="NZ_BMEA01000001.1"/>
</dbReference>
<dbReference type="CDD" id="cd00761">
    <property type="entry name" value="Glyco_tranf_GTA_type"/>
    <property type="match status" value="1"/>
</dbReference>
<gene>
    <name evidence="2" type="ORF">GCM10011314_06760</name>
</gene>
<evidence type="ECO:0000259" key="1">
    <source>
        <dbReference type="Pfam" id="PF00535"/>
    </source>
</evidence>
<dbReference type="PANTHER" id="PTHR43685">
    <property type="entry name" value="GLYCOSYLTRANSFERASE"/>
    <property type="match status" value="1"/>
</dbReference>
<dbReference type="SUPFAM" id="SSF53448">
    <property type="entry name" value="Nucleotide-diphospho-sugar transferases"/>
    <property type="match status" value="1"/>
</dbReference>
<dbReference type="EMBL" id="BMEA01000001">
    <property type="protein sequence ID" value="GGB70111.1"/>
    <property type="molecule type" value="Genomic_DNA"/>
</dbReference>
<sequence length="338" mass="36798">MAETGMAPVVSVIIPVFQAEAYLDECVRSVVEQSHHALDIILVDDGSTDGSPRLCDAWALRDARVRVIHQPNEGLSVARNSGLRLATGDFVTFVDADDLVAPDYVAELMEVARSTGADLVLANLVAFDDDQRPHFSPSRAMRRVPAEDALVDIVRTGVGFASCGKLIARHVFDVVRFEPRADFEDLQILPRLFAAASVVATSDAANYGYRQRAGSLMDGHRQVLRPSMFEILSSNIAFAQWSAHARAGEVTAGYVMFALRILEGQGRAGVVRAPGYDGAYRRFMARHIRVVLTSADVSVAYRAAALVSIVSPAAFVRGFRWAARLKSTVAPNLRRRSG</sequence>
<dbReference type="Gene3D" id="3.90.550.10">
    <property type="entry name" value="Spore Coat Polysaccharide Biosynthesis Protein SpsA, Chain A"/>
    <property type="match status" value="1"/>
</dbReference>
<dbReference type="InterPro" id="IPR029044">
    <property type="entry name" value="Nucleotide-diphossugar_trans"/>
</dbReference>
<reference evidence="2" key="1">
    <citation type="journal article" date="2014" name="Int. J. Syst. Evol. Microbiol.">
        <title>Complete genome sequence of Corynebacterium casei LMG S-19264T (=DSM 44701T), isolated from a smear-ripened cheese.</title>
        <authorList>
            <consortium name="US DOE Joint Genome Institute (JGI-PGF)"/>
            <person name="Walter F."/>
            <person name="Albersmeier A."/>
            <person name="Kalinowski J."/>
            <person name="Ruckert C."/>
        </authorList>
    </citation>
    <scope>NUCLEOTIDE SEQUENCE</scope>
    <source>
        <strain evidence="2">CGMCC 1.10749</strain>
    </source>
</reference>
<dbReference type="PANTHER" id="PTHR43685:SF2">
    <property type="entry name" value="GLYCOSYLTRANSFERASE 2-LIKE DOMAIN-CONTAINING PROTEIN"/>
    <property type="match status" value="1"/>
</dbReference>
<feature type="domain" description="Glycosyltransferase 2-like" evidence="1">
    <location>
        <begin position="11"/>
        <end position="143"/>
    </location>
</feature>
<dbReference type="Proteomes" id="UP000628079">
    <property type="component" value="Unassembled WGS sequence"/>
</dbReference>
<proteinExistence type="predicted"/>
<evidence type="ECO:0000313" key="2">
    <source>
        <dbReference type="EMBL" id="GGB70111.1"/>
    </source>
</evidence>
<comment type="caution">
    <text evidence="2">The sequence shown here is derived from an EMBL/GenBank/DDBJ whole genome shotgun (WGS) entry which is preliminary data.</text>
</comment>
<dbReference type="AlphaFoldDB" id="A0A8H9FTD5"/>
<dbReference type="Pfam" id="PF00535">
    <property type="entry name" value="Glycos_transf_2"/>
    <property type="match status" value="1"/>
</dbReference>
<evidence type="ECO:0000313" key="3">
    <source>
        <dbReference type="Proteomes" id="UP000628079"/>
    </source>
</evidence>